<organism evidence="2">
    <name type="scientific">Macaca fascicularis</name>
    <name type="common">Crab-eating macaque</name>
    <name type="synonym">Cynomolgus monkey</name>
    <dbReference type="NCBI Taxonomy" id="9541"/>
    <lineage>
        <taxon>Eukaryota</taxon>
        <taxon>Metazoa</taxon>
        <taxon>Chordata</taxon>
        <taxon>Craniata</taxon>
        <taxon>Vertebrata</taxon>
        <taxon>Euteleostomi</taxon>
        <taxon>Mammalia</taxon>
        <taxon>Eutheria</taxon>
        <taxon>Euarchontoglires</taxon>
        <taxon>Primates</taxon>
        <taxon>Haplorrhini</taxon>
        <taxon>Catarrhini</taxon>
        <taxon>Cercopithecidae</taxon>
        <taxon>Cercopithecinae</taxon>
        <taxon>Macaca</taxon>
    </lineage>
</organism>
<feature type="region of interest" description="Disordered" evidence="1">
    <location>
        <begin position="1"/>
        <end position="25"/>
    </location>
</feature>
<dbReference type="EMBL" id="AB171768">
    <property type="protein sequence ID" value="BAE88831.1"/>
    <property type="molecule type" value="mRNA"/>
</dbReference>
<accession>I7GKQ3</accession>
<sequence length="48" mass="5721">MSSRTLMGMFPKINPPQKHLCQETSPDRNTGTVWFEQLILWWSSLLWK</sequence>
<name>I7GKQ3_MACFA</name>
<reference evidence="2" key="1">
    <citation type="journal article" date="2007" name="PLoS Biol.">
        <title>Rate of evolution in brain-expressed genes in humans and other primates.</title>
        <authorList>
            <person name="Wang H.-Y."/>
            <person name="Chien H.-C."/>
            <person name="Osada N."/>
            <person name="Hashimoto K."/>
            <person name="Sugano S."/>
            <person name="Gojobori T."/>
            <person name="Chou C.-K."/>
            <person name="Tsai S.-F."/>
            <person name="Wu C.-I."/>
            <person name="Shen C.-K.J."/>
        </authorList>
    </citation>
    <scope>NUCLEOTIDE SEQUENCE</scope>
</reference>
<dbReference type="AlphaFoldDB" id="I7GKQ3"/>
<evidence type="ECO:0000256" key="1">
    <source>
        <dbReference type="SAM" id="MobiDB-lite"/>
    </source>
</evidence>
<evidence type="ECO:0000313" key="2">
    <source>
        <dbReference type="EMBL" id="BAE88831.1"/>
    </source>
</evidence>
<proteinExistence type="evidence at transcript level"/>
<protein>
    <submittedName>
        <fullName evidence="2">Macaca fascicularis brain cDNA clone: QtrA-16904, similar to human doublecortex; lissencephaly, X-linked (doublecortin)(DCX), transcript variant 3, mRNA, RefSeq: NM_178153.1</fullName>
    </submittedName>
</protein>